<feature type="compositionally biased region" description="Pro residues" evidence="8">
    <location>
        <begin position="356"/>
        <end position="367"/>
    </location>
</feature>
<evidence type="ECO:0000256" key="8">
    <source>
        <dbReference type="SAM" id="MobiDB-lite"/>
    </source>
</evidence>
<feature type="compositionally biased region" description="Low complexity" evidence="8">
    <location>
        <begin position="368"/>
        <end position="392"/>
    </location>
</feature>
<dbReference type="PROSITE" id="PS50023">
    <property type="entry name" value="LIM_DOMAIN_2"/>
    <property type="match status" value="2"/>
</dbReference>
<feature type="region of interest" description="Disordered" evidence="8">
    <location>
        <begin position="139"/>
        <end position="181"/>
    </location>
</feature>
<organism evidence="10">
    <name type="scientific">Spumella elongata</name>
    <dbReference type="NCBI Taxonomy" id="89044"/>
    <lineage>
        <taxon>Eukaryota</taxon>
        <taxon>Sar</taxon>
        <taxon>Stramenopiles</taxon>
        <taxon>Ochrophyta</taxon>
        <taxon>Chrysophyceae</taxon>
        <taxon>Chromulinales</taxon>
        <taxon>Chromulinaceae</taxon>
        <taxon>Spumella</taxon>
    </lineage>
</organism>
<feature type="region of interest" description="Disordered" evidence="8">
    <location>
        <begin position="316"/>
        <end position="413"/>
    </location>
</feature>
<feature type="compositionally biased region" description="Pro residues" evidence="8">
    <location>
        <begin position="339"/>
        <end position="348"/>
    </location>
</feature>
<name>A0A7S3M5F1_9STRA</name>
<reference evidence="10" key="1">
    <citation type="submission" date="2021-01" db="EMBL/GenBank/DDBJ databases">
        <authorList>
            <person name="Corre E."/>
            <person name="Pelletier E."/>
            <person name="Niang G."/>
            <person name="Scheremetjew M."/>
            <person name="Finn R."/>
            <person name="Kale V."/>
            <person name="Holt S."/>
            <person name="Cochrane G."/>
            <person name="Meng A."/>
            <person name="Brown T."/>
            <person name="Cohen L."/>
        </authorList>
    </citation>
    <scope>NUCLEOTIDE SEQUENCE</scope>
    <source>
        <strain evidence="10">CCAP 955/1</strain>
    </source>
</reference>
<evidence type="ECO:0000256" key="3">
    <source>
        <dbReference type="ARBA" id="ARBA00022737"/>
    </source>
</evidence>
<dbReference type="Gene3D" id="2.10.110.10">
    <property type="entry name" value="Cysteine Rich Protein"/>
    <property type="match status" value="2"/>
</dbReference>
<dbReference type="PANTHER" id="PTHR24215:SF35">
    <property type="entry name" value="MUSCLE LIM PROTEIN MLP84B"/>
    <property type="match status" value="1"/>
</dbReference>
<dbReference type="GO" id="GO:0046872">
    <property type="term" value="F:metal ion binding"/>
    <property type="evidence" value="ECO:0007669"/>
    <property type="project" value="UniProtKB-KW"/>
</dbReference>
<evidence type="ECO:0000256" key="5">
    <source>
        <dbReference type="ARBA" id="ARBA00023038"/>
    </source>
</evidence>
<accession>A0A7S3M5F1</accession>
<dbReference type="SMART" id="SM00132">
    <property type="entry name" value="LIM"/>
    <property type="match status" value="2"/>
</dbReference>
<dbReference type="Pfam" id="PF00412">
    <property type="entry name" value="LIM"/>
    <property type="match status" value="2"/>
</dbReference>
<dbReference type="InterPro" id="IPR001781">
    <property type="entry name" value="Znf_LIM"/>
</dbReference>
<gene>
    <name evidence="10" type="ORF">SELO1098_LOCUS10804</name>
</gene>
<keyword evidence="2 7" id="KW-0479">Metal-binding</keyword>
<evidence type="ECO:0000256" key="7">
    <source>
        <dbReference type="PROSITE-ProRule" id="PRU00125"/>
    </source>
</evidence>
<feature type="domain" description="LIM zinc-binding" evidence="9">
    <location>
        <begin position="235"/>
        <end position="300"/>
    </location>
</feature>
<dbReference type="GO" id="GO:0005634">
    <property type="term" value="C:nucleus"/>
    <property type="evidence" value="ECO:0007669"/>
    <property type="project" value="UniProtKB-SubCell"/>
</dbReference>
<evidence type="ECO:0000259" key="9">
    <source>
        <dbReference type="PROSITE" id="PS50023"/>
    </source>
</evidence>
<feature type="domain" description="LIM zinc-binding" evidence="9">
    <location>
        <begin position="60"/>
        <end position="125"/>
    </location>
</feature>
<dbReference type="GO" id="GO:0030036">
    <property type="term" value="P:actin cytoskeleton organization"/>
    <property type="evidence" value="ECO:0007669"/>
    <property type="project" value="TreeGrafter"/>
</dbReference>
<evidence type="ECO:0000256" key="2">
    <source>
        <dbReference type="ARBA" id="ARBA00022723"/>
    </source>
</evidence>
<evidence type="ECO:0000256" key="1">
    <source>
        <dbReference type="ARBA" id="ARBA00004123"/>
    </source>
</evidence>
<protein>
    <recommendedName>
        <fullName evidence="9">LIM zinc-binding domain-containing protein</fullName>
    </recommendedName>
</protein>
<feature type="compositionally biased region" description="Pro residues" evidence="8">
    <location>
        <begin position="150"/>
        <end position="180"/>
    </location>
</feature>
<dbReference type="GO" id="GO:0005737">
    <property type="term" value="C:cytoplasm"/>
    <property type="evidence" value="ECO:0007669"/>
    <property type="project" value="TreeGrafter"/>
</dbReference>
<dbReference type="EMBL" id="HBIC01021648">
    <property type="protein sequence ID" value="CAE0281970.1"/>
    <property type="molecule type" value="Transcribed_RNA"/>
</dbReference>
<evidence type="ECO:0000313" key="10">
    <source>
        <dbReference type="EMBL" id="CAE0281970.1"/>
    </source>
</evidence>
<evidence type="ECO:0000256" key="6">
    <source>
        <dbReference type="ARBA" id="ARBA00023242"/>
    </source>
</evidence>
<sequence length="442" mass="45395">MKKGGSAALAAMIKKKSAVLYGSQDAGDNLEGTSSGTAPLEPEVKPVKYQPTTTTFSGASKCYICEKTVYKTEEVIAIGHTWHNTCFTCGGSAGDGCGRVLRRDGYTDHNSQPYCTACSSKLFKPKGYGHGTALNLDTGVPAPVTESPARPAPPAAAPVVPTPPPPAPPVPPAPVAPKSPEPVVTKAAEAAPAAPASPIPKPVLKDIQAAFVAKEETKPVKYTPKTVTMAFNSTPKCTICNKSVYKMEEMVAVGHIWHLNCFTCGGRTNDGCKRVLKRDGYVDHENNPFCTTCHSKLFRPKGFGYGNTLNTDYGPAPSAGATEEVTSGVAKLSTTAPVEVPPPAPKAPATPEVTRPAPPAPAVPAPAPAAVSSPAATAKKPAAPAAPVASPSAERKPVAGVTAPTAPGGHVAIGASSRAAGGVFKEAGYVGDNDEVDESEWD</sequence>
<proteinExistence type="predicted"/>
<dbReference type="SUPFAM" id="SSF57716">
    <property type="entry name" value="Glucocorticoid receptor-like (DNA-binding domain)"/>
    <property type="match status" value="4"/>
</dbReference>
<keyword evidence="3" id="KW-0677">Repeat</keyword>
<keyword evidence="4 7" id="KW-0862">Zinc</keyword>
<comment type="subcellular location">
    <subcellularLocation>
        <location evidence="1">Nucleus</location>
    </subcellularLocation>
</comment>
<evidence type="ECO:0000256" key="4">
    <source>
        <dbReference type="ARBA" id="ARBA00022833"/>
    </source>
</evidence>
<dbReference type="AlphaFoldDB" id="A0A7S3M5F1"/>
<keyword evidence="5 7" id="KW-0440">LIM domain</keyword>
<keyword evidence="6" id="KW-0539">Nucleus</keyword>
<dbReference type="PANTHER" id="PTHR24215">
    <property type="entry name" value="RHO-GTPASE-ACTIVATING PROTEIN LRG1"/>
    <property type="match status" value="1"/>
</dbReference>
<dbReference type="FunFam" id="2.10.110.10:FF:000001">
    <property type="entry name" value="Cysteine and glycine-rich protein 1"/>
    <property type="match status" value="2"/>
</dbReference>